<dbReference type="KEGG" id="rmb:K529_016435"/>
<proteinExistence type="predicted"/>
<name>A0A1B1A756_9RHOB</name>
<evidence type="ECO:0000313" key="2">
    <source>
        <dbReference type="Proteomes" id="UP000013243"/>
    </source>
</evidence>
<keyword evidence="1" id="KW-0614">Plasmid</keyword>
<dbReference type="AlphaFoldDB" id="A0A1B1A756"/>
<sequence>MVDMMQPKPLPLHNLGMPSEADAQNATQVTGYMYAMSTLKVIRLQMQSMLFRHQTMALLVVASLQKA</sequence>
<reference evidence="1 2" key="1">
    <citation type="journal article" date="2016" name="ISME J.">
        <title>Global occurrence and heterogeneity of the Roseobacter-clade species Ruegeria mobilis.</title>
        <authorList>
            <person name="Sonnenschein E."/>
            <person name="Gram L."/>
        </authorList>
    </citation>
    <scope>NUCLEOTIDE SEQUENCE [LARGE SCALE GENOMIC DNA]</scope>
    <source>
        <strain evidence="1 2">F1926</strain>
        <plasmid evidence="1 2">unnamed1</plasmid>
    </source>
</reference>
<geneLocation type="plasmid" evidence="1 2">
    <name>unnamed1</name>
</geneLocation>
<dbReference type="Proteomes" id="UP000013243">
    <property type="component" value="Plasmid unnamed1"/>
</dbReference>
<organism evidence="1 2">
    <name type="scientific">Tritonibacter mobilis F1926</name>
    <dbReference type="NCBI Taxonomy" id="1265309"/>
    <lineage>
        <taxon>Bacteria</taxon>
        <taxon>Pseudomonadati</taxon>
        <taxon>Pseudomonadota</taxon>
        <taxon>Alphaproteobacteria</taxon>
        <taxon>Rhodobacterales</taxon>
        <taxon>Paracoccaceae</taxon>
        <taxon>Tritonibacter</taxon>
    </lineage>
</organism>
<gene>
    <name evidence="1" type="ORF">K529_016435</name>
</gene>
<protein>
    <submittedName>
        <fullName evidence="1">Uncharacterized protein</fullName>
    </submittedName>
</protein>
<accession>A0A1B1A756</accession>
<evidence type="ECO:0000313" key="1">
    <source>
        <dbReference type="EMBL" id="ANP42367.1"/>
    </source>
</evidence>
<dbReference type="EMBL" id="CP015231">
    <property type="protein sequence ID" value="ANP42367.1"/>
    <property type="molecule type" value="Genomic_DNA"/>
</dbReference>